<keyword evidence="1" id="KW-0812">Transmembrane</keyword>
<dbReference type="AlphaFoldDB" id="A0A841GLA9"/>
<dbReference type="RefSeq" id="WP_188026689.1">
    <property type="nucleotide sequence ID" value="NZ_JACHGR010000006.1"/>
</dbReference>
<dbReference type="Pfam" id="PF05437">
    <property type="entry name" value="AzlD"/>
    <property type="match status" value="1"/>
</dbReference>
<feature type="transmembrane region" description="Helical" evidence="1">
    <location>
        <begin position="87"/>
        <end position="103"/>
    </location>
</feature>
<sequence>MNHWTLIIGMMLVTFLPRYLPLLLAGKMEFPEWLERAFNYVPIAVLSAIIAQTTLIHDGAVQLNWHNAHLIAALAAFVVALKCNRQLVVISCGLLVFGLMRWWL</sequence>
<keyword evidence="1" id="KW-1133">Transmembrane helix</keyword>
<comment type="caution">
    <text evidence="2">The sequence shown here is derived from an EMBL/GenBank/DDBJ whole genome shotgun (WGS) entry which is preliminary data.</text>
</comment>
<evidence type="ECO:0000256" key="1">
    <source>
        <dbReference type="SAM" id="Phobius"/>
    </source>
</evidence>
<keyword evidence="3" id="KW-1185">Reference proteome</keyword>
<evidence type="ECO:0000313" key="2">
    <source>
        <dbReference type="EMBL" id="MBB6055941.1"/>
    </source>
</evidence>
<dbReference type="EMBL" id="JACHGR010000006">
    <property type="protein sequence ID" value="MBB6055941.1"/>
    <property type="molecule type" value="Genomic_DNA"/>
</dbReference>
<gene>
    <name evidence="2" type="ORF">HNR75_001871</name>
</gene>
<dbReference type="Proteomes" id="UP000585721">
    <property type="component" value="Unassembled WGS sequence"/>
</dbReference>
<organism evidence="2 3">
    <name type="scientific">Tolumonas osonensis</name>
    <dbReference type="NCBI Taxonomy" id="675874"/>
    <lineage>
        <taxon>Bacteria</taxon>
        <taxon>Pseudomonadati</taxon>
        <taxon>Pseudomonadota</taxon>
        <taxon>Gammaproteobacteria</taxon>
        <taxon>Aeromonadales</taxon>
        <taxon>Aeromonadaceae</taxon>
        <taxon>Tolumonas</taxon>
    </lineage>
</organism>
<evidence type="ECO:0000313" key="3">
    <source>
        <dbReference type="Proteomes" id="UP000585721"/>
    </source>
</evidence>
<name>A0A841GLA9_9GAMM</name>
<feature type="transmembrane region" description="Helical" evidence="1">
    <location>
        <begin position="6"/>
        <end position="25"/>
    </location>
</feature>
<proteinExistence type="predicted"/>
<accession>A0A841GLA9</accession>
<keyword evidence="1" id="KW-0472">Membrane</keyword>
<reference evidence="2 3" key="1">
    <citation type="submission" date="2020-08" db="EMBL/GenBank/DDBJ databases">
        <title>Genomic Encyclopedia of Type Strains, Phase IV (KMG-IV): sequencing the most valuable type-strain genomes for metagenomic binning, comparative biology and taxonomic classification.</title>
        <authorList>
            <person name="Goeker M."/>
        </authorList>
    </citation>
    <scope>NUCLEOTIDE SEQUENCE [LARGE SCALE GENOMIC DNA]</scope>
    <source>
        <strain evidence="2 3">DSM 22975</strain>
    </source>
</reference>
<protein>
    <submittedName>
        <fullName evidence="2">Branched-subunit amino acid transport protein</fullName>
    </submittedName>
</protein>
<feature type="transmembrane region" description="Helical" evidence="1">
    <location>
        <begin position="37"/>
        <end position="57"/>
    </location>
</feature>
<feature type="transmembrane region" description="Helical" evidence="1">
    <location>
        <begin position="63"/>
        <end position="80"/>
    </location>
</feature>
<dbReference type="InterPro" id="IPR008407">
    <property type="entry name" value="Brnchd-chn_aa_trnsp_AzlD"/>
</dbReference>